<dbReference type="AlphaFoldDB" id="A0A6J5ZJ90"/>
<organism evidence="1">
    <name type="scientific">freshwater metagenome</name>
    <dbReference type="NCBI Taxonomy" id="449393"/>
    <lineage>
        <taxon>unclassified sequences</taxon>
        <taxon>metagenomes</taxon>
        <taxon>ecological metagenomes</taxon>
    </lineage>
</organism>
<sequence length="162" mass="17049">MRIIALTALTALSLVAFTACGTDTTQLSEDQANELVAKEKIWLAGVNRVNKQENKCANLESASETGDCLGKVMDDLGTSVASLAPYLDQLSGELTGPCSEQIKASGGELEDFKKLAVSISKQLKAGDLQAAVSKLRSSQFNGSLDTAQKKFNKALDTCTSGS</sequence>
<gene>
    <name evidence="1" type="ORF">UFOPK3547_00722</name>
</gene>
<dbReference type="EMBL" id="CAESAN010000049">
    <property type="protein sequence ID" value="CAB4342661.1"/>
    <property type="molecule type" value="Genomic_DNA"/>
</dbReference>
<evidence type="ECO:0000313" key="1">
    <source>
        <dbReference type="EMBL" id="CAB4342661.1"/>
    </source>
</evidence>
<name>A0A6J5ZJ90_9ZZZZ</name>
<reference evidence="1" key="1">
    <citation type="submission" date="2020-05" db="EMBL/GenBank/DDBJ databases">
        <authorList>
            <person name="Chiriac C."/>
            <person name="Salcher M."/>
            <person name="Ghai R."/>
            <person name="Kavagutti S V."/>
        </authorList>
    </citation>
    <scope>NUCLEOTIDE SEQUENCE</scope>
</reference>
<accession>A0A6J5ZJ90</accession>
<proteinExistence type="predicted"/>
<dbReference type="PROSITE" id="PS51257">
    <property type="entry name" value="PROKAR_LIPOPROTEIN"/>
    <property type="match status" value="1"/>
</dbReference>
<protein>
    <submittedName>
        <fullName evidence="1">Unannotated protein</fullName>
    </submittedName>
</protein>